<protein>
    <recommendedName>
        <fullName evidence="7">DNA-binding protein</fullName>
    </recommendedName>
</protein>
<dbReference type="SUPFAM" id="SSF50249">
    <property type="entry name" value="Nucleic acid-binding proteins"/>
    <property type="match status" value="1"/>
</dbReference>
<dbReference type="InterPro" id="IPR039569">
    <property type="entry name" value="FAS1-like_DH_region"/>
</dbReference>
<dbReference type="Proteomes" id="UP000286208">
    <property type="component" value="Unassembled WGS sequence"/>
</dbReference>
<gene>
    <name evidence="5" type="ORF">EGT67_23900</name>
</gene>
<dbReference type="InterPro" id="IPR002878">
    <property type="entry name" value="ChsH2_C"/>
</dbReference>
<evidence type="ECO:0000256" key="1">
    <source>
        <dbReference type="SAM" id="MobiDB-lite"/>
    </source>
</evidence>
<name>A0A438B7S8_9NOCA</name>
<sequence length="335" mass="36923">MSEFLTKLKAFEGQVLTSTTWGPDEVNTPMIRHWVETMGDTSPIYLDDDAARATGRDGAVAPALMAQVWTMRTFNDKMANNDPSQVWTDLIATLDDEGFTSVVATDSDFEFFVELRPGDRVSLTEVIEDISEEKKTGLGVGHFVTTLKTYRRGGAANAHSGDDEVVATQRWRTLRFKPKGSEKAAEKPAEKAEKSSGPIPGLRPRPALNADNAFWFEAAKQHRLVIQRCTNCGVLRHPTGPMCGACQSLDWDTVDASGRGTVYSFVVNHHPQIPGFEYPLIVATIELEEGTRLIANMTGIAPEDVEIDMPVELDWIDADPDLTLPAFRPAAREDS</sequence>
<dbReference type="AlphaFoldDB" id="A0A438B7S8"/>
<dbReference type="InterPro" id="IPR022002">
    <property type="entry name" value="ChsH2_Znr"/>
</dbReference>
<feature type="compositionally biased region" description="Basic and acidic residues" evidence="1">
    <location>
        <begin position="179"/>
        <end position="194"/>
    </location>
</feature>
<dbReference type="Pfam" id="PF13452">
    <property type="entry name" value="FAS1_DH_region"/>
    <property type="match status" value="1"/>
</dbReference>
<reference evidence="5 6" key="1">
    <citation type="submission" date="2018-11" db="EMBL/GenBank/DDBJ databases">
        <title>Rhodococcus spongicola sp. nov. and Rhodococcus xishaensis sp. nov. from marine sponges.</title>
        <authorList>
            <person name="Li L."/>
            <person name="Lin H.W."/>
        </authorList>
    </citation>
    <scope>NUCLEOTIDE SEQUENCE [LARGE SCALE GENOMIC DNA]</scope>
    <source>
        <strain evidence="5 6">CCTCC AB2014297</strain>
    </source>
</reference>
<feature type="domain" description="ChsH2 rubredoxin-like zinc ribbon" evidence="3">
    <location>
        <begin position="216"/>
        <end position="251"/>
    </location>
</feature>
<dbReference type="Pfam" id="PF12172">
    <property type="entry name" value="zf-ChsH2"/>
    <property type="match status" value="1"/>
</dbReference>
<dbReference type="OrthoDB" id="4275032at2"/>
<comment type="caution">
    <text evidence="5">The sequence shown here is derived from an EMBL/GenBank/DDBJ whole genome shotgun (WGS) entry which is preliminary data.</text>
</comment>
<dbReference type="Gene3D" id="3.10.129.10">
    <property type="entry name" value="Hotdog Thioesterase"/>
    <property type="match status" value="1"/>
</dbReference>
<feature type="region of interest" description="Disordered" evidence="1">
    <location>
        <begin position="177"/>
        <end position="204"/>
    </location>
</feature>
<dbReference type="SUPFAM" id="SSF54637">
    <property type="entry name" value="Thioesterase/thiol ester dehydrase-isomerase"/>
    <property type="match status" value="1"/>
</dbReference>
<evidence type="ECO:0000259" key="4">
    <source>
        <dbReference type="Pfam" id="PF13452"/>
    </source>
</evidence>
<dbReference type="PANTHER" id="PTHR34075">
    <property type="entry name" value="BLR3430 PROTEIN"/>
    <property type="match status" value="1"/>
</dbReference>
<evidence type="ECO:0000259" key="2">
    <source>
        <dbReference type="Pfam" id="PF01796"/>
    </source>
</evidence>
<dbReference type="InterPro" id="IPR012340">
    <property type="entry name" value="NA-bd_OB-fold"/>
</dbReference>
<feature type="domain" description="ChsH2 C-terminal OB-fold" evidence="2">
    <location>
        <begin position="254"/>
        <end position="315"/>
    </location>
</feature>
<organism evidence="5 6">
    <name type="scientific">Prescottella agglutinans</name>
    <dbReference type="NCBI Taxonomy" id="1644129"/>
    <lineage>
        <taxon>Bacteria</taxon>
        <taxon>Bacillati</taxon>
        <taxon>Actinomycetota</taxon>
        <taxon>Actinomycetes</taxon>
        <taxon>Mycobacteriales</taxon>
        <taxon>Nocardiaceae</taxon>
        <taxon>Prescottella</taxon>
    </lineage>
</organism>
<evidence type="ECO:0000313" key="5">
    <source>
        <dbReference type="EMBL" id="RVW07020.1"/>
    </source>
</evidence>
<dbReference type="RefSeq" id="WP_127918600.1">
    <property type="nucleotide sequence ID" value="NZ_RKLP01000015.1"/>
</dbReference>
<evidence type="ECO:0008006" key="7">
    <source>
        <dbReference type="Google" id="ProtNLM"/>
    </source>
</evidence>
<dbReference type="EMBL" id="RKLP01000015">
    <property type="protein sequence ID" value="RVW07020.1"/>
    <property type="molecule type" value="Genomic_DNA"/>
</dbReference>
<accession>A0A438B7S8</accession>
<dbReference type="Pfam" id="PF01796">
    <property type="entry name" value="OB_ChsH2_C"/>
    <property type="match status" value="1"/>
</dbReference>
<keyword evidence="6" id="KW-1185">Reference proteome</keyword>
<feature type="domain" description="FAS1-like dehydratase" evidence="4">
    <location>
        <begin position="23"/>
        <end position="151"/>
    </location>
</feature>
<dbReference type="InterPro" id="IPR052513">
    <property type="entry name" value="Thioester_dehydratase-like"/>
</dbReference>
<dbReference type="InterPro" id="IPR029069">
    <property type="entry name" value="HotDog_dom_sf"/>
</dbReference>
<evidence type="ECO:0000259" key="3">
    <source>
        <dbReference type="Pfam" id="PF12172"/>
    </source>
</evidence>
<evidence type="ECO:0000313" key="6">
    <source>
        <dbReference type="Proteomes" id="UP000286208"/>
    </source>
</evidence>
<dbReference type="PANTHER" id="PTHR34075:SF5">
    <property type="entry name" value="BLR3430 PROTEIN"/>
    <property type="match status" value="1"/>
</dbReference>
<proteinExistence type="predicted"/>